<feature type="chain" id="PRO_5025377776" evidence="1">
    <location>
        <begin position="24"/>
        <end position="456"/>
    </location>
</feature>
<dbReference type="AlphaFoldDB" id="A0A6B1DUD5"/>
<reference evidence="2" key="1">
    <citation type="submission" date="2019-09" db="EMBL/GenBank/DDBJ databases">
        <title>Characterisation of the sponge microbiome using genome-centric metagenomics.</title>
        <authorList>
            <person name="Engelberts J.P."/>
            <person name="Robbins S.J."/>
            <person name="De Goeij J.M."/>
            <person name="Aranda M."/>
            <person name="Bell S.C."/>
            <person name="Webster N.S."/>
        </authorList>
    </citation>
    <scope>NUCLEOTIDE SEQUENCE</scope>
    <source>
        <strain evidence="2">SB0662_bin_9</strain>
    </source>
</reference>
<protein>
    <submittedName>
        <fullName evidence="2">Extracellular solute-binding protein</fullName>
    </submittedName>
</protein>
<dbReference type="PANTHER" id="PTHR43649">
    <property type="entry name" value="ARABINOSE-BINDING PROTEIN-RELATED"/>
    <property type="match status" value="1"/>
</dbReference>
<dbReference type="InterPro" id="IPR050490">
    <property type="entry name" value="Bact_solute-bd_prot1"/>
</dbReference>
<dbReference type="PROSITE" id="PS51257">
    <property type="entry name" value="PROKAR_LIPOPROTEIN"/>
    <property type="match status" value="1"/>
</dbReference>
<evidence type="ECO:0000313" key="2">
    <source>
        <dbReference type="EMBL" id="MYD90881.1"/>
    </source>
</evidence>
<feature type="signal peptide" evidence="1">
    <location>
        <begin position="1"/>
        <end position="23"/>
    </location>
</feature>
<keyword evidence="1" id="KW-0732">Signal</keyword>
<comment type="caution">
    <text evidence="2">The sequence shown here is derived from an EMBL/GenBank/DDBJ whole genome shotgun (WGS) entry which is preliminary data.</text>
</comment>
<organism evidence="2">
    <name type="scientific">Caldilineaceae bacterium SB0662_bin_9</name>
    <dbReference type="NCBI Taxonomy" id="2605258"/>
    <lineage>
        <taxon>Bacteria</taxon>
        <taxon>Bacillati</taxon>
        <taxon>Chloroflexota</taxon>
        <taxon>Caldilineae</taxon>
        <taxon>Caldilineales</taxon>
        <taxon>Caldilineaceae</taxon>
    </lineage>
</organism>
<dbReference type="SUPFAM" id="SSF53850">
    <property type="entry name" value="Periplasmic binding protein-like II"/>
    <property type="match status" value="1"/>
</dbReference>
<name>A0A6B1DUD5_9CHLR</name>
<sequence>MKARLLAWSALLLCLLVVLSGCAVTSVPTAPAAEEMSEDMDDMSMWADVDPSGQTVTFWHQHSGSREEALQEIIAHFNDTNEYGITVEGSNQGSYGDIFSKMLNVIGTDDVPNLVVAYQNQSATYQLGDGLVDMNSLVSDPKWGLSEEEQSDFFSGFYNADIFPSFDNARLGFPPNRSMEVLYYNSDWLAELGHDGPPTTPEAFVELACRAVDEGFSGAIGDEGSLGYQFKFNASGIASFTFAFGGDIFDYENVAYTYDDPATVEAMSMVQGLFDDGCAGKLTERYGDQVSFANGKLLFFIGSSSGLPFVAAGVNDAAAFQWSVAPLPRRTEDPVMNVYGASVSMGRSTPEKELATWIFIKYYTSPESQAKWARASNYFPVRQSVADGLSEYFAQNPAYKTAFELLPYGTTEPPVPGYDFVRDRVEEVMAAIADGADVESSLAELTTEANEILADQ</sequence>
<evidence type="ECO:0000256" key="1">
    <source>
        <dbReference type="SAM" id="SignalP"/>
    </source>
</evidence>
<proteinExistence type="predicted"/>
<gene>
    <name evidence="2" type="ORF">F4Y08_11185</name>
</gene>
<dbReference type="PANTHER" id="PTHR43649:SF12">
    <property type="entry name" value="DIACETYLCHITOBIOSE BINDING PROTEIN DASA"/>
    <property type="match status" value="1"/>
</dbReference>
<accession>A0A6B1DUD5</accession>
<dbReference type="Gene3D" id="3.40.190.10">
    <property type="entry name" value="Periplasmic binding protein-like II"/>
    <property type="match status" value="1"/>
</dbReference>
<dbReference type="EMBL" id="VXPY01000079">
    <property type="protein sequence ID" value="MYD90881.1"/>
    <property type="molecule type" value="Genomic_DNA"/>
</dbReference>
<dbReference type="Pfam" id="PF13416">
    <property type="entry name" value="SBP_bac_8"/>
    <property type="match status" value="1"/>
</dbReference>
<dbReference type="InterPro" id="IPR006059">
    <property type="entry name" value="SBP"/>
</dbReference>